<evidence type="ECO:0000256" key="1">
    <source>
        <dbReference type="SAM" id="MobiDB-lite"/>
    </source>
</evidence>
<feature type="compositionally biased region" description="Basic and acidic residues" evidence="1">
    <location>
        <begin position="1"/>
        <end position="18"/>
    </location>
</feature>
<proteinExistence type="predicted"/>
<dbReference type="EMBL" id="OZ034818">
    <property type="protein sequence ID" value="CAL1388072.1"/>
    <property type="molecule type" value="Genomic_DNA"/>
</dbReference>
<keyword evidence="3" id="KW-1185">Reference proteome</keyword>
<dbReference type="Proteomes" id="UP001497516">
    <property type="component" value="Chromosome 5"/>
</dbReference>
<name>A0AAV2EQS0_9ROSI</name>
<organism evidence="2 3">
    <name type="scientific">Linum trigynum</name>
    <dbReference type="NCBI Taxonomy" id="586398"/>
    <lineage>
        <taxon>Eukaryota</taxon>
        <taxon>Viridiplantae</taxon>
        <taxon>Streptophyta</taxon>
        <taxon>Embryophyta</taxon>
        <taxon>Tracheophyta</taxon>
        <taxon>Spermatophyta</taxon>
        <taxon>Magnoliopsida</taxon>
        <taxon>eudicotyledons</taxon>
        <taxon>Gunneridae</taxon>
        <taxon>Pentapetalae</taxon>
        <taxon>rosids</taxon>
        <taxon>fabids</taxon>
        <taxon>Malpighiales</taxon>
        <taxon>Linaceae</taxon>
        <taxon>Linum</taxon>
    </lineage>
</organism>
<sequence>MQEHKQCYPHKNTSENERKQRKTKGKRKQKLGWANQEAPETHEDSKLATQLAERTGDSGRKSEARKTAKRRNDNQQQRSKQALIESDTPKLNAEPLSAARFINLVVSNNPIPGRFTCLASNPHCRTVDIVKHSLVAFQPDLPANRMENARYNP</sequence>
<protein>
    <submittedName>
        <fullName evidence="2">Uncharacterized protein</fullName>
    </submittedName>
</protein>
<feature type="region of interest" description="Disordered" evidence="1">
    <location>
        <begin position="1"/>
        <end position="92"/>
    </location>
</feature>
<reference evidence="2 3" key="1">
    <citation type="submission" date="2024-04" db="EMBL/GenBank/DDBJ databases">
        <authorList>
            <person name="Fracassetti M."/>
        </authorList>
    </citation>
    <scope>NUCLEOTIDE SEQUENCE [LARGE SCALE GENOMIC DNA]</scope>
</reference>
<accession>A0AAV2EQS0</accession>
<gene>
    <name evidence="2" type="ORF">LTRI10_LOCUS29019</name>
</gene>
<dbReference type="AlphaFoldDB" id="A0AAV2EQS0"/>
<evidence type="ECO:0000313" key="3">
    <source>
        <dbReference type="Proteomes" id="UP001497516"/>
    </source>
</evidence>
<feature type="compositionally biased region" description="Basic residues" evidence="1">
    <location>
        <begin position="19"/>
        <end position="30"/>
    </location>
</feature>
<feature type="compositionally biased region" description="Basic and acidic residues" evidence="1">
    <location>
        <begin position="54"/>
        <end position="73"/>
    </location>
</feature>
<evidence type="ECO:0000313" key="2">
    <source>
        <dbReference type="EMBL" id="CAL1388072.1"/>
    </source>
</evidence>